<name>A0A979G9Y1_CHIPD</name>
<dbReference type="AlphaFoldDB" id="A0A979G9Y1"/>
<dbReference type="Proteomes" id="UP000002215">
    <property type="component" value="Chromosome"/>
</dbReference>
<accession>A0A979G9Y1</accession>
<dbReference type="Gene3D" id="1.10.287.700">
    <property type="entry name" value="Helix hairpin bin"/>
    <property type="match status" value="1"/>
</dbReference>
<dbReference type="KEGG" id="cpi:Cpin_6097"/>
<dbReference type="OrthoDB" id="1441047at2"/>
<evidence type="ECO:0000313" key="1">
    <source>
        <dbReference type="EMBL" id="ACU63506.1"/>
    </source>
</evidence>
<dbReference type="EMBL" id="CP001699">
    <property type="protein sequence ID" value="ACU63506.1"/>
    <property type="molecule type" value="Genomic_DNA"/>
</dbReference>
<reference evidence="2" key="1">
    <citation type="submission" date="2009-08" db="EMBL/GenBank/DDBJ databases">
        <title>The complete genome of Chitinophaga pinensis DSM 2588.</title>
        <authorList>
            <consortium name="US DOE Joint Genome Institute (JGI-PGF)"/>
            <person name="Lucas S."/>
            <person name="Copeland A."/>
            <person name="Lapidus A."/>
            <person name="Glavina del Rio T."/>
            <person name="Dalin E."/>
            <person name="Tice H."/>
            <person name="Bruce D."/>
            <person name="Goodwin L."/>
            <person name="Pitluck S."/>
            <person name="Kyrpides N."/>
            <person name="Mavromatis K."/>
            <person name="Ivanova N."/>
            <person name="Mikhailova N."/>
            <person name="Sims D."/>
            <person name="Meinche L."/>
            <person name="Brettin T."/>
            <person name="Detter J.C."/>
            <person name="Han C."/>
            <person name="Larimer F."/>
            <person name="Land M."/>
            <person name="Hauser L."/>
            <person name="Markowitz V."/>
            <person name="Cheng J.-F."/>
            <person name="Hugenholtz P."/>
            <person name="Woyke T."/>
            <person name="Wu D."/>
            <person name="Spring S."/>
            <person name="Klenk H.-P."/>
            <person name="Eisen J.A."/>
        </authorList>
    </citation>
    <scope>NUCLEOTIDE SEQUENCE [LARGE SCALE GENOMIC DNA]</scope>
    <source>
        <strain evidence="2">ATCC 43595 / DSM 2588 / LMG 13176 / NBRC 15968 / NCIMB 11800 / UQM 2034</strain>
    </source>
</reference>
<protein>
    <submittedName>
        <fullName evidence="1">Uncharacterized protein</fullName>
    </submittedName>
</protein>
<evidence type="ECO:0000313" key="2">
    <source>
        <dbReference type="Proteomes" id="UP000002215"/>
    </source>
</evidence>
<reference evidence="1 2" key="2">
    <citation type="journal article" date="2010" name="Stand. Genomic Sci.">
        <title>Complete genome sequence of Chitinophaga pinensis type strain (UQM 2034).</title>
        <authorList>
            <person name="Glavina Del Rio T."/>
            <person name="Abt B."/>
            <person name="Spring S."/>
            <person name="Lapidus A."/>
            <person name="Nolan M."/>
            <person name="Tice H."/>
            <person name="Copeland A."/>
            <person name="Cheng J.F."/>
            <person name="Chen F."/>
            <person name="Bruce D."/>
            <person name="Goodwin L."/>
            <person name="Pitluck S."/>
            <person name="Ivanova N."/>
            <person name="Mavromatis K."/>
            <person name="Mikhailova N."/>
            <person name="Pati A."/>
            <person name="Chen A."/>
            <person name="Palaniappan K."/>
            <person name="Land M."/>
            <person name="Hauser L."/>
            <person name="Chang Y.J."/>
            <person name="Jeffries C.D."/>
            <person name="Chain P."/>
            <person name="Saunders E."/>
            <person name="Detter J.C."/>
            <person name="Brettin T."/>
            <person name="Rohde M."/>
            <person name="Goker M."/>
            <person name="Bristow J."/>
            <person name="Eisen J.A."/>
            <person name="Markowitz V."/>
            <person name="Hugenholtz P."/>
            <person name="Kyrpides N.C."/>
            <person name="Klenk H.P."/>
            <person name="Lucas S."/>
        </authorList>
    </citation>
    <scope>NUCLEOTIDE SEQUENCE [LARGE SCALE GENOMIC DNA]</scope>
    <source>
        <strain evidence="2">ATCC 43595 / DSM 2588 / LMG 13176 / NBRC 15968 / NCIMB 11800 / UQM 2034</strain>
    </source>
</reference>
<sequence>MTIFSCGRVKEKGQALISESKETVAEGIDEANTDIKDARESLKEGINQAKSTTKEGISQSKAFAKYKLNQAKQGIKERIDNVIPAYDADQPDTDNNKKRFQESFGIRAGSEVKQLYTYGDFMGIDYTVLMTFTCDKPMIKTIVEKDGLKLAEHNDDPGLSGMYTPDWWKPVLLPKVVCYKRGSVEEGYFKYLWYSPVSKQAFYEVYSI</sequence>
<proteinExistence type="predicted"/>
<organism evidence="1 2">
    <name type="scientific">Chitinophaga pinensis (strain ATCC 43595 / DSM 2588 / LMG 13176 / NBRC 15968 / NCIMB 11800 / UQM 2034)</name>
    <dbReference type="NCBI Taxonomy" id="485918"/>
    <lineage>
        <taxon>Bacteria</taxon>
        <taxon>Pseudomonadati</taxon>
        <taxon>Bacteroidota</taxon>
        <taxon>Chitinophagia</taxon>
        <taxon>Chitinophagales</taxon>
        <taxon>Chitinophagaceae</taxon>
        <taxon>Chitinophaga</taxon>
    </lineage>
</organism>
<gene>
    <name evidence="1" type="ordered locus">Cpin_6097</name>
</gene>
<dbReference type="RefSeq" id="WP_012793671.1">
    <property type="nucleotide sequence ID" value="NC_013132.1"/>
</dbReference>